<name>A0A0P1KXQ8_9SACH</name>
<dbReference type="EMBL" id="LN890563">
    <property type="protein sequence ID" value="CUS21859.1"/>
    <property type="molecule type" value="Genomic_DNA"/>
</dbReference>
<dbReference type="SUPFAM" id="SSF53067">
    <property type="entry name" value="Actin-like ATPase domain"/>
    <property type="match status" value="2"/>
</dbReference>
<feature type="region of interest" description="Disordered" evidence="2">
    <location>
        <begin position="140"/>
        <end position="164"/>
    </location>
</feature>
<accession>A0A0P1KXQ8</accession>
<protein>
    <submittedName>
        <fullName evidence="3">LAQU0S04e02432g1_1</fullName>
    </submittedName>
</protein>
<dbReference type="Gene3D" id="3.30.420.580">
    <property type="match status" value="1"/>
</dbReference>
<evidence type="ECO:0000256" key="1">
    <source>
        <dbReference type="RuleBase" id="RU000487"/>
    </source>
</evidence>
<feature type="region of interest" description="Disordered" evidence="2">
    <location>
        <begin position="1"/>
        <end position="82"/>
    </location>
</feature>
<dbReference type="PANTHER" id="PTHR11937">
    <property type="entry name" value="ACTIN"/>
    <property type="match status" value="1"/>
</dbReference>
<comment type="similarity">
    <text evidence="1">Belongs to the actin family.</text>
</comment>
<dbReference type="InterPro" id="IPR043129">
    <property type="entry name" value="ATPase_NBD"/>
</dbReference>
<dbReference type="Pfam" id="PF00022">
    <property type="entry name" value="Actin"/>
    <property type="match status" value="1"/>
</dbReference>
<evidence type="ECO:0000256" key="2">
    <source>
        <dbReference type="SAM" id="MobiDB-lite"/>
    </source>
</evidence>
<feature type="compositionally biased region" description="Acidic residues" evidence="2">
    <location>
        <begin position="151"/>
        <end position="164"/>
    </location>
</feature>
<dbReference type="InterPro" id="IPR004000">
    <property type="entry name" value="Actin"/>
</dbReference>
<dbReference type="Gene3D" id="3.90.640.10">
    <property type="entry name" value="Actin, Chain A, domain 4"/>
    <property type="match status" value="1"/>
</dbReference>
<sequence>MTSSQALEPPSEDVPMGDAEDAEMEHEGDYSTADQTPLSMTPALGSNSNASKVKKPDPHAKQQTKVPGHLLEKRRLGRQKAAEQYAQKMKTIGIEKRENPLLHQLGLFKPLSLINQKNYSSDYLKRDDQIFAMRERKSLRNANANQATPDMPEDDDQESVDGESDAQTIVIHPGSKNLKVGLATEVLPQSIPCCVAVPKRPRNPDSFPESPVDEEEYISVKESIQQDFKERMRYYKRKVIPNSHDIAVNFNARVTPEVIPEHNDLHRVDWIQDASRCYYGKDATRCLPSHFTVRHPFWKGRFNIESPDYGSLQELLVDVSELLKFALSQPKIDVKPSQIPNYKVVIVVPDAFDKAYVETFIRLLLTDLKFQAVAVIQESLASCYGAGIGDSTCVVDIGATTTKIACVDEGLVIDNSVITLDYGGDDITKLFAKFLLESKFPYQDIDLKSPEGWTLMEQLKEKYATFQDADVTIQLYNFIKRNPNKSGAEKFEFKVFDEVMTAPMGLFFPHMFQLLKNKSIQINKYITSQLPRSKDMFTCKDNNPKSVSQLACQKKTTYCDMHRDLDILQKLLNLPSEVEEYQSATSANLEPAYTPLEKAIVESITNACVSLDNNHSKATNFYSNILVVGGSSKFSSLDFILTDRINIWRPRLLSVNTLPTFQNQVSKQVKEFEQSQKLSEIKDEEELAAQKKKLAKTIKVELQSYWEGVDALGGNESVFPINVLPAPREMDPALLTWKGGSVFARLKLIEELYVSESDWDILGSRILQYKCIFDY</sequence>
<gene>
    <name evidence="3" type="ORF">LAQU0_S04e02432g</name>
</gene>
<feature type="compositionally biased region" description="Polar residues" evidence="2">
    <location>
        <begin position="32"/>
        <end position="51"/>
    </location>
</feature>
<dbReference type="Proteomes" id="UP000236544">
    <property type="component" value="Unassembled WGS sequence"/>
</dbReference>
<dbReference type="OrthoDB" id="5572108at2759"/>
<evidence type="ECO:0000313" key="4">
    <source>
        <dbReference type="Proteomes" id="UP000236544"/>
    </source>
</evidence>
<dbReference type="CDD" id="cd10206">
    <property type="entry name" value="ASKHA_NBD_Arp8-like"/>
    <property type="match status" value="1"/>
</dbReference>
<evidence type="ECO:0000313" key="3">
    <source>
        <dbReference type="EMBL" id="CUS21859.1"/>
    </source>
</evidence>
<dbReference type="AlphaFoldDB" id="A0A0P1KXQ8"/>
<dbReference type="Gene3D" id="3.30.420.40">
    <property type="match status" value="1"/>
</dbReference>
<reference evidence="4" key="1">
    <citation type="submission" date="2015-10" db="EMBL/GenBank/DDBJ databases">
        <authorList>
            <person name="Devillers H."/>
        </authorList>
    </citation>
    <scope>NUCLEOTIDE SEQUENCE [LARGE SCALE GENOMIC DNA]</scope>
</reference>
<organism evidence="3 4">
    <name type="scientific">Lachancea quebecensis</name>
    <dbReference type="NCBI Taxonomy" id="1654605"/>
    <lineage>
        <taxon>Eukaryota</taxon>
        <taxon>Fungi</taxon>
        <taxon>Dikarya</taxon>
        <taxon>Ascomycota</taxon>
        <taxon>Saccharomycotina</taxon>
        <taxon>Saccharomycetes</taxon>
        <taxon>Saccharomycetales</taxon>
        <taxon>Saccharomycetaceae</taxon>
        <taxon>Lachancea</taxon>
    </lineage>
</organism>
<proteinExistence type="inferred from homology"/>
<dbReference type="SMART" id="SM00268">
    <property type="entry name" value="ACTIN"/>
    <property type="match status" value="1"/>
</dbReference>
<keyword evidence="4" id="KW-1185">Reference proteome</keyword>